<name>A0A0C2IBU2_THEKT</name>
<evidence type="ECO:0000256" key="3">
    <source>
        <dbReference type="ARBA" id="ARBA00005985"/>
    </source>
</evidence>
<dbReference type="AlphaFoldDB" id="A0A0C2IBU2"/>
<evidence type="ECO:0000256" key="1">
    <source>
        <dbReference type="ARBA" id="ARBA00001946"/>
    </source>
</evidence>
<evidence type="ECO:0000256" key="8">
    <source>
        <dbReference type="SAM" id="Phobius"/>
    </source>
</evidence>
<dbReference type="PANTHER" id="PTHR11048:SF28">
    <property type="entry name" value="4-HYDROXYBENZOATE POLYPRENYLTRANSFERASE, MITOCHONDRIAL"/>
    <property type="match status" value="1"/>
</dbReference>
<reference evidence="9 10" key="1">
    <citation type="journal article" date="2014" name="Genome Biol. Evol.">
        <title>The genome of the myxosporean Thelohanellus kitauei shows adaptations to nutrient acquisition within its fish host.</title>
        <authorList>
            <person name="Yang Y."/>
            <person name="Xiong J."/>
            <person name="Zhou Z."/>
            <person name="Huo F."/>
            <person name="Miao W."/>
            <person name="Ran C."/>
            <person name="Liu Y."/>
            <person name="Zhang J."/>
            <person name="Feng J."/>
            <person name="Wang M."/>
            <person name="Wang M."/>
            <person name="Wang L."/>
            <person name="Yao B."/>
        </authorList>
    </citation>
    <scope>NUCLEOTIDE SEQUENCE [LARGE SCALE GENOMIC DNA]</scope>
    <source>
        <strain evidence="9">Wuqing</strain>
    </source>
</reference>
<evidence type="ECO:0000313" key="9">
    <source>
        <dbReference type="EMBL" id="KII62798.1"/>
    </source>
</evidence>
<dbReference type="InterPro" id="IPR044878">
    <property type="entry name" value="UbiA_sf"/>
</dbReference>
<accession>A0A0C2IBU2</accession>
<evidence type="ECO:0000256" key="7">
    <source>
        <dbReference type="ARBA" id="ARBA00023136"/>
    </source>
</evidence>
<feature type="transmembrane region" description="Helical" evidence="8">
    <location>
        <begin position="68"/>
        <end position="91"/>
    </location>
</feature>
<evidence type="ECO:0000313" key="10">
    <source>
        <dbReference type="Proteomes" id="UP000031668"/>
    </source>
</evidence>
<dbReference type="PROSITE" id="PS00943">
    <property type="entry name" value="UBIA"/>
    <property type="match status" value="1"/>
</dbReference>
<dbReference type="InterPro" id="IPR030470">
    <property type="entry name" value="UbiA_prenylTrfase_CS"/>
</dbReference>
<keyword evidence="5 8" id="KW-0812">Transmembrane</keyword>
<dbReference type="Proteomes" id="UP000031668">
    <property type="component" value="Unassembled WGS sequence"/>
</dbReference>
<evidence type="ECO:0000256" key="6">
    <source>
        <dbReference type="ARBA" id="ARBA00022989"/>
    </source>
</evidence>
<keyword evidence="6 8" id="KW-1133">Transmembrane helix</keyword>
<keyword evidence="7 8" id="KW-0472">Membrane</keyword>
<dbReference type="GO" id="GO:0005743">
    <property type="term" value="C:mitochondrial inner membrane"/>
    <property type="evidence" value="ECO:0007669"/>
    <property type="project" value="TreeGrafter"/>
</dbReference>
<evidence type="ECO:0000256" key="4">
    <source>
        <dbReference type="ARBA" id="ARBA00022679"/>
    </source>
</evidence>
<dbReference type="InterPro" id="IPR000537">
    <property type="entry name" value="UbiA_prenyltransferase"/>
</dbReference>
<comment type="caution">
    <text evidence="9">The sequence shown here is derived from an EMBL/GenBank/DDBJ whole genome shotgun (WGS) entry which is preliminary data.</text>
</comment>
<evidence type="ECO:0000256" key="2">
    <source>
        <dbReference type="ARBA" id="ARBA00004141"/>
    </source>
</evidence>
<dbReference type="GO" id="GO:0016765">
    <property type="term" value="F:transferase activity, transferring alkyl or aryl (other than methyl) groups"/>
    <property type="evidence" value="ECO:0007669"/>
    <property type="project" value="InterPro"/>
</dbReference>
<dbReference type="PANTHER" id="PTHR11048">
    <property type="entry name" value="PRENYLTRANSFERASES"/>
    <property type="match status" value="1"/>
</dbReference>
<proteinExistence type="inferred from homology"/>
<evidence type="ECO:0000256" key="5">
    <source>
        <dbReference type="ARBA" id="ARBA00022692"/>
    </source>
</evidence>
<dbReference type="OrthoDB" id="18170at2759"/>
<dbReference type="EMBL" id="JWZT01004873">
    <property type="protein sequence ID" value="KII62798.1"/>
    <property type="molecule type" value="Genomic_DNA"/>
</dbReference>
<keyword evidence="4 9" id="KW-0808">Transferase</keyword>
<protein>
    <submittedName>
        <fullName evidence="9">4-hydroxybenzoate polyprenyltransferase, mitochondrial</fullName>
    </submittedName>
</protein>
<dbReference type="Gene3D" id="1.10.357.140">
    <property type="entry name" value="UbiA prenyltransferase"/>
    <property type="match status" value="1"/>
</dbReference>
<comment type="subcellular location">
    <subcellularLocation>
        <location evidence="2">Membrane</location>
        <topology evidence="2">Multi-pass membrane protein</topology>
    </subcellularLocation>
</comment>
<sequence>MLLYLPCCWSISLATTPGELPDPATLIKFLAGAILARSAGCVINDTFDKDLDRNVPRTVGRPMADGRIGFKEALCLSFILMMTAFGILLTLDERRLVLV</sequence>
<keyword evidence="10" id="KW-1185">Reference proteome</keyword>
<comment type="cofactor">
    <cofactor evidence="1">
        <name>Mg(2+)</name>
        <dbReference type="ChEBI" id="CHEBI:18420"/>
    </cofactor>
</comment>
<dbReference type="GO" id="GO:0006744">
    <property type="term" value="P:ubiquinone biosynthetic process"/>
    <property type="evidence" value="ECO:0007669"/>
    <property type="project" value="TreeGrafter"/>
</dbReference>
<dbReference type="InterPro" id="IPR039653">
    <property type="entry name" value="Prenyltransferase"/>
</dbReference>
<gene>
    <name evidence="9" type="ORF">RF11_08974</name>
</gene>
<organism evidence="9 10">
    <name type="scientific">Thelohanellus kitauei</name>
    <name type="common">Myxosporean</name>
    <dbReference type="NCBI Taxonomy" id="669202"/>
    <lineage>
        <taxon>Eukaryota</taxon>
        <taxon>Metazoa</taxon>
        <taxon>Cnidaria</taxon>
        <taxon>Myxozoa</taxon>
        <taxon>Myxosporea</taxon>
        <taxon>Bivalvulida</taxon>
        <taxon>Platysporina</taxon>
        <taxon>Myxobolidae</taxon>
        <taxon>Thelohanellus</taxon>
    </lineage>
</organism>
<dbReference type="Pfam" id="PF01040">
    <property type="entry name" value="UbiA"/>
    <property type="match status" value="1"/>
</dbReference>
<comment type="similarity">
    <text evidence="3">Belongs to the UbiA prenyltransferase family.</text>
</comment>